<name>A0A0D4DAR2_9CAUD</name>
<dbReference type="RefSeq" id="YP_009201247.1">
    <property type="nucleotide sequence ID" value="NC_028829.1"/>
</dbReference>
<dbReference type="KEGG" id="vg:26628470"/>
<protein>
    <submittedName>
        <fullName evidence="1">Uncharacterized protein</fullName>
    </submittedName>
</protein>
<evidence type="ECO:0000313" key="2">
    <source>
        <dbReference type="Proteomes" id="UP000202888"/>
    </source>
</evidence>
<proteinExistence type="predicted"/>
<dbReference type="Proteomes" id="UP000202888">
    <property type="component" value="Segment"/>
</dbReference>
<evidence type="ECO:0000313" key="1">
    <source>
        <dbReference type="EMBL" id="AJT60985.1"/>
    </source>
</evidence>
<dbReference type="EMBL" id="KP671755">
    <property type="protein sequence ID" value="AJT60985.1"/>
    <property type="molecule type" value="Genomic_DNA"/>
</dbReference>
<organism evidence="1 2">
    <name type="scientific">Vibrio phage ValKK3</name>
    <dbReference type="NCBI Taxonomy" id="1610855"/>
    <lineage>
        <taxon>Viruses</taxon>
        <taxon>Duplodnaviria</taxon>
        <taxon>Heunggongvirae</taxon>
        <taxon>Uroviricota</taxon>
        <taxon>Caudoviricetes</taxon>
        <taxon>Pantevenvirales</taxon>
        <taxon>Straboviridae</taxon>
        <taxon>Schizotequatrovirus</taxon>
        <taxon>Schizotequatrovirus valkk3</taxon>
    </lineage>
</organism>
<reference evidence="1 2" key="1">
    <citation type="journal article" date="2016" name="Genom Data">
        <title>Complete genome sequence of a giant Vibrio phage ValKK3 infecting Vibrio alginolyticus.</title>
        <authorList>
            <person name="Lal T.M."/>
            <person name="Sano M."/>
            <person name="Hatai K."/>
            <person name="Ransangan J."/>
        </authorList>
    </citation>
    <scope>NUCLEOTIDE SEQUENCE [LARGE SCALE GENOMIC DNA]</scope>
</reference>
<dbReference type="GeneID" id="26628470"/>
<accession>A0A0D4DAR2</accession>
<dbReference type="OrthoDB" id="40908at10239"/>
<keyword evidence="2" id="KW-1185">Reference proteome</keyword>
<sequence length="64" mass="7017">MKARINQGFGKYTEVEIVSHDENSVNRLGNKDNYTVRITGGVDCFGKPAKIGAVQTVQASNIEF</sequence>